<accession>A0ABT6FNU1</accession>
<feature type="domain" description="ABC transporter" evidence="3">
    <location>
        <begin position="263"/>
        <end position="501"/>
    </location>
</feature>
<keyword evidence="5" id="KW-1185">Reference proteome</keyword>
<feature type="domain" description="ABC transporter" evidence="3">
    <location>
        <begin position="10"/>
        <end position="245"/>
    </location>
</feature>
<keyword evidence="1" id="KW-0547">Nucleotide-binding</keyword>
<dbReference type="PROSITE" id="PS50893">
    <property type="entry name" value="ABC_TRANSPORTER_2"/>
    <property type="match status" value="2"/>
</dbReference>
<proteinExistence type="predicted"/>
<protein>
    <submittedName>
        <fullName evidence="4">ATP-binding cassette domain-containing protein</fullName>
    </submittedName>
</protein>
<dbReference type="EMBL" id="JAPMUA010000001">
    <property type="protein sequence ID" value="MDG3584928.1"/>
    <property type="molecule type" value="Genomic_DNA"/>
</dbReference>
<comment type="caution">
    <text evidence="4">The sequence shown here is derived from an EMBL/GenBank/DDBJ whole genome shotgun (WGS) entry which is preliminary data.</text>
</comment>
<dbReference type="PANTHER" id="PTHR43158">
    <property type="entry name" value="SKFA PEPTIDE EXPORT ATP-BINDING PROTEIN SKFE"/>
    <property type="match status" value="1"/>
</dbReference>
<sequence length="501" mass="55322">MIKSAVAKPITVHNMCLSVKGHILLEDINLKINAGGALAITGGSGSGKTSLAKLISGKIKPSKGVLENTNKTVFVTQQDQFSQLSGLASTYYSKRYEFHEYEKQLGVKAYLEQLNKTFNYTSAPIEDIPLLKAFNVIHLLDRNLMQLSNGERKRLQLVSAFFQRPEVLLMDQPFTGLDVASRAHLSAYLETISKSGISIIVICGVREVPDFFTQVLVLENGKAIKTGIPSEIKKIKLPSKKINRTIEVDNLLKTHAETYQTIIKMKDVCVSMKGKGILKNINWEVKPGDCWALLGHNGAGKSTLLSLVTADNPQGYNNDLVLFDKQRGSGESIWDIKKNIGFLSPELHLYFMRGKGVLNSVPGISTQAETYSTLTCMDAIISGFNDEVGTVSVPTGHQKELALQWLALVGLLHLKEVLFIHASLGEQRVLLLLRALIKSPALLILDEPCQGMDASQILYFKQLLDHICTSKHITLVYVSHKKEEIPNCVTKVLTLSKGRVI</sequence>
<dbReference type="InterPro" id="IPR027417">
    <property type="entry name" value="P-loop_NTPase"/>
</dbReference>
<dbReference type="SMART" id="SM00382">
    <property type="entry name" value="AAA"/>
    <property type="match status" value="2"/>
</dbReference>
<dbReference type="RefSeq" id="WP_277898664.1">
    <property type="nucleotide sequence ID" value="NZ_JAPMUA010000001.1"/>
</dbReference>
<dbReference type="InterPro" id="IPR003593">
    <property type="entry name" value="AAA+_ATPase"/>
</dbReference>
<dbReference type="InterPro" id="IPR003439">
    <property type="entry name" value="ABC_transporter-like_ATP-bd"/>
</dbReference>
<evidence type="ECO:0000313" key="4">
    <source>
        <dbReference type="EMBL" id="MDG3584928.1"/>
    </source>
</evidence>
<dbReference type="GO" id="GO:0005524">
    <property type="term" value="F:ATP binding"/>
    <property type="evidence" value="ECO:0007669"/>
    <property type="project" value="UniProtKB-KW"/>
</dbReference>
<dbReference type="Gene3D" id="3.40.50.300">
    <property type="entry name" value="P-loop containing nucleotide triphosphate hydrolases"/>
    <property type="match status" value="2"/>
</dbReference>
<dbReference type="PANTHER" id="PTHR43158:SF2">
    <property type="entry name" value="SKFA PEPTIDE EXPORT ATP-BINDING PROTEIN SKFE"/>
    <property type="match status" value="1"/>
</dbReference>
<name>A0ABT6FNU1_9FLAO</name>
<evidence type="ECO:0000259" key="3">
    <source>
        <dbReference type="PROSITE" id="PS50893"/>
    </source>
</evidence>
<reference evidence="4" key="1">
    <citation type="submission" date="2022-11" db="EMBL/GenBank/DDBJ databases">
        <title>High-quality draft genome sequence of Galbibacter sp. strain CMA-7.</title>
        <authorList>
            <person name="Wei L."/>
            <person name="Dong C."/>
            <person name="Shao Z."/>
        </authorList>
    </citation>
    <scope>NUCLEOTIDE SEQUENCE</scope>
    <source>
        <strain evidence="4">CMA-7</strain>
    </source>
</reference>
<gene>
    <name evidence="4" type="ORF">OSR52_03535</name>
</gene>
<dbReference type="Proteomes" id="UP001153642">
    <property type="component" value="Unassembled WGS sequence"/>
</dbReference>
<evidence type="ECO:0000313" key="5">
    <source>
        <dbReference type="Proteomes" id="UP001153642"/>
    </source>
</evidence>
<keyword evidence="2 4" id="KW-0067">ATP-binding</keyword>
<dbReference type="SUPFAM" id="SSF52540">
    <property type="entry name" value="P-loop containing nucleoside triphosphate hydrolases"/>
    <property type="match status" value="2"/>
</dbReference>
<organism evidence="4 5">
    <name type="scientific">Galbibacter pacificus</name>
    <dbReference type="NCBI Taxonomy" id="2996052"/>
    <lineage>
        <taxon>Bacteria</taxon>
        <taxon>Pseudomonadati</taxon>
        <taxon>Bacteroidota</taxon>
        <taxon>Flavobacteriia</taxon>
        <taxon>Flavobacteriales</taxon>
        <taxon>Flavobacteriaceae</taxon>
        <taxon>Galbibacter</taxon>
    </lineage>
</organism>
<dbReference type="Pfam" id="PF00005">
    <property type="entry name" value="ABC_tran"/>
    <property type="match status" value="2"/>
</dbReference>
<evidence type="ECO:0000256" key="1">
    <source>
        <dbReference type="ARBA" id="ARBA00022741"/>
    </source>
</evidence>
<evidence type="ECO:0000256" key="2">
    <source>
        <dbReference type="ARBA" id="ARBA00022840"/>
    </source>
</evidence>